<dbReference type="Pfam" id="PF01613">
    <property type="entry name" value="Flavin_Reduct"/>
    <property type="match status" value="1"/>
</dbReference>
<dbReference type="Proteomes" id="UP001260872">
    <property type="component" value="Unassembled WGS sequence"/>
</dbReference>
<keyword evidence="2 4" id="KW-0560">Oxidoreductase</keyword>
<gene>
    <name evidence="4" type="ORF">RH857_10600</name>
</gene>
<reference evidence="5" key="1">
    <citation type="submission" date="2023-07" db="EMBL/GenBank/DDBJ databases">
        <title>Description of three actinobacteria isolated from air of manufacturing shop in a pharmaceutical factory.</title>
        <authorList>
            <person name="Zhang D.-F."/>
        </authorList>
    </citation>
    <scope>NUCLEOTIDE SEQUENCE [LARGE SCALE GENOMIC DNA]</scope>
    <source>
        <strain evidence="5">CCTCC AB 207010</strain>
    </source>
</reference>
<proteinExistence type="inferred from homology"/>
<evidence type="ECO:0000259" key="3">
    <source>
        <dbReference type="SMART" id="SM00903"/>
    </source>
</evidence>
<protein>
    <submittedName>
        <fullName evidence="4">Flavin reductase family protein</fullName>
        <ecNumber evidence="4">1.-.-.-</ecNumber>
    </submittedName>
</protein>
<dbReference type="InterPro" id="IPR002563">
    <property type="entry name" value="Flavin_Rdtase-like_dom"/>
</dbReference>
<evidence type="ECO:0000313" key="5">
    <source>
        <dbReference type="Proteomes" id="UP001260872"/>
    </source>
</evidence>
<dbReference type="EMBL" id="JAVKGT010000029">
    <property type="protein sequence ID" value="MDR5712573.1"/>
    <property type="molecule type" value="Genomic_DNA"/>
</dbReference>
<evidence type="ECO:0000256" key="1">
    <source>
        <dbReference type="ARBA" id="ARBA00008898"/>
    </source>
</evidence>
<dbReference type="GO" id="GO:0016491">
    <property type="term" value="F:oxidoreductase activity"/>
    <property type="evidence" value="ECO:0007669"/>
    <property type="project" value="UniProtKB-KW"/>
</dbReference>
<keyword evidence="5" id="KW-1185">Reference proteome</keyword>
<organism evidence="4 5">
    <name type="scientific">Nesterenkonia flava</name>
    <dbReference type="NCBI Taxonomy" id="469799"/>
    <lineage>
        <taxon>Bacteria</taxon>
        <taxon>Bacillati</taxon>
        <taxon>Actinomycetota</taxon>
        <taxon>Actinomycetes</taxon>
        <taxon>Micrococcales</taxon>
        <taxon>Micrococcaceae</taxon>
        <taxon>Nesterenkonia</taxon>
    </lineage>
</organism>
<name>A0ABU1FV87_9MICC</name>
<dbReference type="InterPro" id="IPR012349">
    <property type="entry name" value="Split_barrel_FMN-bd"/>
</dbReference>
<dbReference type="RefSeq" id="WP_310537947.1">
    <property type="nucleotide sequence ID" value="NZ_BAAAOC010000005.1"/>
</dbReference>
<dbReference type="SMART" id="SM00903">
    <property type="entry name" value="Flavin_Reduct"/>
    <property type="match status" value="1"/>
</dbReference>
<dbReference type="SUPFAM" id="SSF50475">
    <property type="entry name" value="FMN-binding split barrel"/>
    <property type="match status" value="1"/>
</dbReference>
<dbReference type="PANTHER" id="PTHR30466:SF11">
    <property type="entry name" value="FLAVIN-DEPENDENT MONOOXYGENASE, REDUCTASE SUBUNIT HSAB"/>
    <property type="match status" value="1"/>
</dbReference>
<comment type="similarity">
    <text evidence="1">Belongs to the non-flavoprotein flavin reductase family.</text>
</comment>
<comment type="caution">
    <text evidence="4">The sequence shown here is derived from an EMBL/GenBank/DDBJ whole genome shotgun (WGS) entry which is preliminary data.</text>
</comment>
<dbReference type="Gene3D" id="2.30.110.10">
    <property type="entry name" value="Electron Transport, Fmn-binding Protein, Chain A"/>
    <property type="match status" value="1"/>
</dbReference>
<dbReference type="EC" id="1.-.-.-" evidence="4"/>
<dbReference type="PANTHER" id="PTHR30466">
    <property type="entry name" value="FLAVIN REDUCTASE"/>
    <property type="match status" value="1"/>
</dbReference>
<accession>A0ABU1FV87</accession>
<evidence type="ECO:0000256" key="2">
    <source>
        <dbReference type="ARBA" id="ARBA00023002"/>
    </source>
</evidence>
<feature type="domain" description="Flavin reductase like" evidence="3">
    <location>
        <begin position="19"/>
        <end position="165"/>
    </location>
</feature>
<sequence length="170" mass="18360">MNSEAAAPRFDPLDLRKALGQFPQGVVAIAAEVQENPEVLVASSFTVGVSLEPALVTVAVQHTSATWPKLRDEATHLGVSVIGREQCHVARQLASKDRAGRFEGVGRSVDGDGAIVLEGSPLWFKTRIFSQFTAGDHDIAVLEILDLGFDEDAQGLVFHQSQFKELNPLL</sequence>
<dbReference type="InterPro" id="IPR050268">
    <property type="entry name" value="NADH-dep_flavin_reductase"/>
</dbReference>
<evidence type="ECO:0000313" key="4">
    <source>
        <dbReference type="EMBL" id="MDR5712573.1"/>
    </source>
</evidence>